<dbReference type="Gene3D" id="3.40.1000.10">
    <property type="entry name" value="Mog1/PsbP, alpha/beta/alpha sandwich"/>
    <property type="match status" value="1"/>
</dbReference>
<gene>
    <name evidence="1" type="ORF">ACFSW7_00280</name>
</gene>
<accession>A0ABW5UTP1</accession>
<protein>
    <submittedName>
        <fullName evidence="1">Uncharacterized protein</fullName>
    </submittedName>
</protein>
<proteinExistence type="predicted"/>
<evidence type="ECO:0000313" key="1">
    <source>
        <dbReference type="EMBL" id="MFD2756813.1"/>
    </source>
</evidence>
<comment type="caution">
    <text evidence="1">The sequence shown here is derived from an EMBL/GenBank/DDBJ whole genome shotgun (WGS) entry which is preliminary data.</text>
</comment>
<sequence>MVDVRARFPKARGWHEFELAGSLGGVSYEVPTQGFAPNVVATLDKWPGRVEVSRAAEILAEQLAQAPGIEVNSVEPVADAPRPHVDAVTLQADGEYHVEVRYRLYPLEAGEDTLVLTAIASVMQEQSDEVADDVELLLTGVELEVPATPGA</sequence>
<name>A0ABW5UTP1_9MICO</name>
<evidence type="ECO:0000313" key="2">
    <source>
        <dbReference type="Proteomes" id="UP001597492"/>
    </source>
</evidence>
<dbReference type="EMBL" id="JBHUNE010000001">
    <property type="protein sequence ID" value="MFD2756813.1"/>
    <property type="molecule type" value="Genomic_DNA"/>
</dbReference>
<reference evidence="2" key="1">
    <citation type="journal article" date="2019" name="Int. J. Syst. Evol. Microbiol.">
        <title>The Global Catalogue of Microorganisms (GCM) 10K type strain sequencing project: providing services to taxonomists for standard genome sequencing and annotation.</title>
        <authorList>
            <consortium name="The Broad Institute Genomics Platform"/>
            <consortium name="The Broad Institute Genome Sequencing Center for Infectious Disease"/>
            <person name="Wu L."/>
            <person name="Ma J."/>
        </authorList>
    </citation>
    <scope>NUCLEOTIDE SEQUENCE [LARGE SCALE GENOMIC DNA]</scope>
    <source>
        <strain evidence="2">TISTR 1514</strain>
    </source>
</reference>
<keyword evidence="2" id="KW-1185">Reference proteome</keyword>
<dbReference type="Proteomes" id="UP001597492">
    <property type="component" value="Unassembled WGS sequence"/>
</dbReference>
<organism evidence="1 2">
    <name type="scientific">Gulosibacter faecalis</name>
    <dbReference type="NCBI Taxonomy" id="272240"/>
    <lineage>
        <taxon>Bacteria</taxon>
        <taxon>Bacillati</taxon>
        <taxon>Actinomycetota</taxon>
        <taxon>Actinomycetes</taxon>
        <taxon>Micrococcales</taxon>
        <taxon>Microbacteriaceae</taxon>
        <taxon>Gulosibacter</taxon>
    </lineage>
</organism>
<dbReference type="RefSeq" id="WP_019619558.1">
    <property type="nucleotide sequence ID" value="NZ_JBHUNE010000001.1"/>
</dbReference>